<dbReference type="AlphaFoldDB" id="A0A345HWY3"/>
<dbReference type="Proteomes" id="UP000253868">
    <property type="component" value="Chromosome"/>
</dbReference>
<evidence type="ECO:0000313" key="2">
    <source>
        <dbReference type="EMBL" id="AXG81207.1"/>
    </source>
</evidence>
<feature type="region of interest" description="Disordered" evidence="1">
    <location>
        <begin position="44"/>
        <end position="132"/>
    </location>
</feature>
<accession>A0A345HWY3</accession>
<dbReference type="OrthoDB" id="9932186at2"/>
<name>A0A345HWY3_9ACTN</name>
<reference evidence="3" key="1">
    <citation type="submission" date="2018-07" db="EMBL/GenBank/DDBJ databases">
        <authorList>
            <person name="Zhao J."/>
        </authorList>
    </citation>
    <scope>NUCLEOTIDE SEQUENCE [LARGE SCALE GENOMIC DNA]</scope>
    <source>
        <strain evidence="3">GSSD-12</strain>
    </source>
</reference>
<gene>
    <name evidence="2" type="ORF">DVK44_29895</name>
</gene>
<evidence type="ECO:0000313" key="3">
    <source>
        <dbReference type="Proteomes" id="UP000253868"/>
    </source>
</evidence>
<dbReference type="EMBL" id="CP031194">
    <property type="protein sequence ID" value="AXG81207.1"/>
    <property type="molecule type" value="Genomic_DNA"/>
</dbReference>
<organism evidence="2 3">
    <name type="scientific">Streptomyces paludis</name>
    <dbReference type="NCBI Taxonomy" id="2282738"/>
    <lineage>
        <taxon>Bacteria</taxon>
        <taxon>Bacillati</taxon>
        <taxon>Actinomycetota</taxon>
        <taxon>Actinomycetes</taxon>
        <taxon>Kitasatosporales</taxon>
        <taxon>Streptomycetaceae</taxon>
        <taxon>Streptomyces</taxon>
    </lineage>
</organism>
<dbReference type="KEGG" id="spad:DVK44_29895"/>
<keyword evidence="3" id="KW-1185">Reference proteome</keyword>
<proteinExistence type="predicted"/>
<dbReference type="RefSeq" id="WP_114663748.1">
    <property type="nucleotide sequence ID" value="NZ_CP031194.1"/>
</dbReference>
<protein>
    <submittedName>
        <fullName evidence="2">Uncharacterized protein</fullName>
    </submittedName>
</protein>
<evidence type="ECO:0000256" key="1">
    <source>
        <dbReference type="SAM" id="MobiDB-lite"/>
    </source>
</evidence>
<sequence length="132" mass="13595">MHRTAPAVPRTAAQAAARARALRRGALILLLALAALVGAGLEPGAVARGSAEPPPVSGSRDPSGDGQGEVQQDTTEPEHVTPATVQRAARARVEPPAPLGAYDVPAVPYTERCGRAGAPRLPDSSRRVVLRC</sequence>